<dbReference type="SUPFAM" id="SSF50249">
    <property type="entry name" value="Nucleic acid-binding proteins"/>
    <property type="match status" value="3"/>
</dbReference>
<dbReference type="InterPro" id="IPR011805">
    <property type="entry name" value="RNase_R"/>
</dbReference>
<dbReference type="PANTHER" id="PTHR23355:SF9">
    <property type="entry name" value="DIS3-LIKE EXONUCLEASE 2"/>
    <property type="match status" value="1"/>
</dbReference>
<dbReference type="InterPro" id="IPR003029">
    <property type="entry name" value="S1_domain"/>
</dbReference>
<evidence type="ECO:0000313" key="11">
    <source>
        <dbReference type="Proteomes" id="UP001320119"/>
    </source>
</evidence>
<dbReference type="InterPro" id="IPR040476">
    <property type="entry name" value="CSD2"/>
</dbReference>
<dbReference type="InterPro" id="IPR013668">
    <property type="entry name" value="RNase_R_HTH_12"/>
</dbReference>
<feature type="domain" description="S1 motif" evidence="9">
    <location>
        <begin position="687"/>
        <end position="768"/>
    </location>
</feature>
<dbReference type="GO" id="GO:0005829">
    <property type="term" value="C:cytosol"/>
    <property type="evidence" value="ECO:0007669"/>
    <property type="project" value="UniProtKB-ARBA"/>
</dbReference>
<dbReference type="InterPro" id="IPR022966">
    <property type="entry name" value="RNase_II/R_CS"/>
</dbReference>
<dbReference type="SMART" id="SM00357">
    <property type="entry name" value="CSP"/>
    <property type="match status" value="1"/>
</dbReference>
<dbReference type="KEGG" id="marq:MARGE09_P2389"/>
<dbReference type="GO" id="GO:0008859">
    <property type="term" value="F:exoribonuclease II activity"/>
    <property type="evidence" value="ECO:0007669"/>
    <property type="project" value="UniProtKB-UniRule"/>
</dbReference>
<keyword evidence="7 8" id="KW-0694">RNA-binding</keyword>
<gene>
    <name evidence="8" type="primary">rnr</name>
    <name evidence="10" type="ORF">MARGE09_P2389</name>
</gene>
<dbReference type="InterPro" id="IPR001900">
    <property type="entry name" value="RNase_II/R"/>
</dbReference>
<name>A0AAN1WIF4_9GAMM</name>
<dbReference type="EMBL" id="AP023086">
    <property type="protein sequence ID" value="BCD98188.1"/>
    <property type="molecule type" value="Genomic_DNA"/>
</dbReference>
<dbReference type="Pfam" id="PF00575">
    <property type="entry name" value="S1"/>
    <property type="match status" value="1"/>
</dbReference>
<dbReference type="SMART" id="SM00316">
    <property type="entry name" value="S1"/>
    <property type="match status" value="2"/>
</dbReference>
<evidence type="ECO:0000256" key="4">
    <source>
        <dbReference type="ARBA" id="ARBA00022722"/>
    </source>
</evidence>
<organism evidence="10 11">
    <name type="scientific">Marinagarivorans cellulosilyticus</name>
    <dbReference type="NCBI Taxonomy" id="2721545"/>
    <lineage>
        <taxon>Bacteria</taxon>
        <taxon>Pseudomonadati</taxon>
        <taxon>Pseudomonadota</taxon>
        <taxon>Gammaproteobacteria</taxon>
        <taxon>Cellvibrionales</taxon>
        <taxon>Cellvibrionaceae</taxon>
        <taxon>Marinagarivorans</taxon>
    </lineage>
</organism>
<evidence type="ECO:0000259" key="9">
    <source>
        <dbReference type="PROSITE" id="PS50126"/>
    </source>
</evidence>
<dbReference type="NCBIfam" id="TIGR02063">
    <property type="entry name" value="RNase_R"/>
    <property type="match status" value="1"/>
</dbReference>
<comment type="similarity">
    <text evidence="8">Belongs to the RNR ribonuclease family. RNase R subfamily.</text>
</comment>
<comment type="subcellular location">
    <subcellularLocation>
        <location evidence="2 8">Cytoplasm</location>
    </subcellularLocation>
</comment>
<protein>
    <recommendedName>
        <fullName evidence="8">Ribonuclease R</fullName>
        <shortName evidence="8">RNase R</shortName>
        <ecNumber evidence="8">3.1.13.1</ecNumber>
    </recommendedName>
</protein>
<proteinExistence type="inferred from homology"/>
<evidence type="ECO:0000256" key="8">
    <source>
        <dbReference type="HAMAP-Rule" id="MF_01895"/>
    </source>
</evidence>
<evidence type="ECO:0000256" key="5">
    <source>
        <dbReference type="ARBA" id="ARBA00022801"/>
    </source>
</evidence>
<dbReference type="PROSITE" id="PS50126">
    <property type="entry name" value="S1"/>
    <property type="match status" value="1"/>
</dbReference>
<reference evidence="10 11" key="1">
    <citation type="journal article" date="2022" name="IScience">
        <title>An ultrasensitive nanofiber-based assay for enzymatic hydrolysis and deep-sea microbial degradation of cellulose.</title>
        <authorList>
            <person name="Tsudome M."/>
            <person name="Tachioka M."/>
            <person name="Miyazaki M."/>
            <person name="Uchimura K."/>
            <person name="Tsuda M."/>
            <person name="Takaki Y."/>
            <person name="Deguchi S."/>
        </authorList>
    </citation>
    <scope>NUCLEOTIDE SEQUENCE [LARGE SCALE GENOMIC DNA]</scope>
    <source>
        <strain evidence="10 11">GE09</strain>
    </source>
</reference>
<dbReference type="InterPro" id="IPR011129">
    <property type="entry name" value="CSD"/>
</dbReference>
<evidence type="ECO:0000313" key="10">
    <source>
        <dbReference type="EMBL" id="BCD98188.1"/>
    </source>
</evidence>
<sequence length="787" mass="87723">MTKHSNLKKSKSAINSADYEKYDNPIPSREFLLETINNSKAVINRDQLAALLNLNSDEQQEALRRRLRAMERDGQVSYSREKGYAPVDPADIFTGTIIGHKEGFGFFKQAGVERDLFVPRHQMRRVFDGDTVQARISGLNQQGREEIAILDIVTRGKSQITGQLKYAGARYYVQPENSRILHEIVVEEDQLSSAKPDQLVVVEIIQYPTFKQAATGRITQVLGDRDDAGIEITLALNNHEISHQWPQNVLADAQKLGGAVSEKDKKHRIDLRKKAFVTIDGDDAKDFDDAVYCEPLASGGWTLMVAIADVSHYVNSGSALDKEAYNRGTSVYFPGMVVPMLPEAISNGLCSLNPEVDRLVMVCEMTINAAGKMTDHCFFEGVIHSHARLTYDQVNTMLNAAGSDAGKQLIQRFSTLIDNIHDLNNLYQCLSTARGQRGAIDFETQEVKFSFTEARKIAAIHPVVRNDAHKLIEECMLCANVATALFLKKHTPFLSKHALPALFRIHEGPQAKKLVSMREFLSSKALTLGGGEKPTPKHYATLLNSIKGRQDTSAIQTIMLRSLSQAQYSADNLGHFGLAYPAYAHFTSPIRRYPDLLVHRAIRAVIRSTPKTPSLGTKLKRVFGLGRSHVRLANDAKGAAKPQKTHFTEAEFADIGNHCSLLSRRADKASWDVEAALKCHYMLDKVGEEYTATVNGVMHFGLFVDLAETKIEGLIHITAMDDDYYHFDAASQKLTGERHQNSYEIGDSIRVKVARVDMENHKVEFVLAQTANKKAPRKPRARKGAKR</sequence>
<dbReference type="AlphaFoldDB" id="A0AAN1WIF4"/>
<dbReference type="PROSITE" id="PS01175">
    <property type="entry name" value="RIBONUCLEASE_II"/>
    <property type="match status" value="1"/>
</dbReference>
<dbReference type="GO" id="GO:0003723">
    <property type="term" value="F:RNA binding"/>
    <property type="evidence" value="ECO:0007669"/>
    <property type="project" value="UniProtKB-UniRule"/>
</dbReference>
<dbReference type="Pfam" id="PF00773">
    <property type="entry name" value="RNB"/>
    <property type="match status" value="1"/>
</dbReference>
<dbReference type="RefSeq" id="WP_236982377.1">
    <property type="nucleotide sequence ID" value="NZ_AP023086.1"/>
</dbReference>
<evidence type="ECO:0000256" key="2">
    <source>
        <dbReference type="ARBA" id="ARBA00004496"/>
    </source>
</evidence>
<dbReference type="NCBIfam" id="TIGR00358">
    <property type="entry name" value="3_prime_RNase"/>
    <property type="match status" value="1"/>
</dbReference>
<dbReference type="Pfam" id="PF08206">
    <property type="entry name" value="OB_RNB"/>
    <property type="match status" value="1"/>
</dbReference>
<dbReference type="InterPro" id="IPR004476">
    <property type="entry name" value="RNase_II/RNase_R"/>
</dbReference>
<dbReference type="InterPro" id="IPR050180">
    <property type="entry name" value="RNR_Ribonuclease"/>
</dbReference>
<dbReference type="PANTHER" id="PTHR23355">
    <property type="entry name" value="RIBONUCLEASE"/>
    <property type="match status" value="1"/>
</dbReference>
<evidence type="ECO:0000256" key="6">
    <source>
        <dbReference type="ARBA" id="ARBA00022839"/>
    </source>
</evidence>
<dbReference type="HAMAP" id="MF_01895">
    <property type="entry name" value="RNase_R"/>
    <property type="match status" value="1"/>
</dbReference>
<keyword evidence="3 8" id="KW-0963">Cytoplasm</keyword>
<comment type="function">
    <text evidence="8">3'-5' exoribonuclease that releases 5'-nucleoside monophosphates and is involved in maturation of structured RNAs.</text>
</comment>
<dbReference type="InterPro" id="IPR013223">
    <property type="entry name" value="RNase_B_OB_dom"/>
</dbReference>
<dbReference type="InterPro" id="IPR012340">
    <property type="entry name" value="NA-bd_OB-fold"/>
</dbReference>
<evidence type="ECO:0000256" key="1">
    <source>
        <dbReference type="ARBA" id="ARBA00001849"/>
    </source>
</evidence>
<keyword evidence="11" id="KW-1185">Reference proteome</keyword>
<dbReference type="Pfam" id="PF17876">
    <property type="entry name" value="CSD2"/>
    <property type="match status" value="1"/>
</dbReference>
<keyword evidence="6 8" id="KW-0269">Exonuclease</keyword>
<accession>A0AAN1WIF4</accession>
<keyword evidence="4 8" id="KW-0540">Nuclease</keyword>
<dbReference type="GO" id="GO:0006402">
    <property type="term" value="P:mRNA catabolic process"/>
    <property type="evidence" value="ECO:0007669"/>
    <property type="project" value="TreeGrafter"/>
</dbReference>
<keyword evidence="5 8" id="KW-0378">Hydrolase</keyword>
<dbReference type="Gene3D" id="2.40.50.140">
    <property type="entry name" value="Nucleic acid-binding proteins"/>
    <property type="match status" value="2"/>
</dbReference>
<dbReference type="SMART" id="SM00955">
    <property type="entry name" value="RNB"/>
    <property type="match status" value="1"/>
</dbReference>
<evidence type="ECO:0000256" key="3">
    <source>
        <dbReference type="ARBA" id="ARBA00022490"/>
    </source>
</evidence>
<dbReference type="Proteomes" id="UP001320119">
    <property type="component" value="Chromosome"/>
</dbReference>
<evidence type="ECO:0000256" key="7">
    <source>
        <dbReference type="ARBA" id="ARBA00022884"/>
    </source>
</evidence>
<dbReference type="Pfam" id="PF08461">
    <property type="entry name" value="WHD_RNase_R"/>
    <property type="match status" value="1"/>
</dbReference>
<comment type="catalytic activity">
    <reaction evidence="1 8">
        <text>Exonucleolytic cleavage in the 3'- to 5'-direction to yield nucleoside 5'-phosphates.</text>
        <dbReference type="EC" id="3.1.13.1"/>
    </reaction>
</comment>
<dbReference type="EC" id="3.1.13.1" evidence="8"/>
<dbReference type="CDD" id="cd04471">
    <property type="entry name" value="S1_RNase_R"/>
    <property type="match status" value="1"/>
</dbReference>